<dbReference type="RefSeq" id="WP_075084303.1">
    <property type="nucleotide sequence ID" value="NZ_CP042912.1"/>
</dbReference>
<evidence type="ECO:0000256" key="2">
    <source>
        <dbReference type="PIRSR" id="PIRSR006615-1"/>
    </source>
</evidence>
<dbReference type="PANTHER" id="PTHR34217:SF1">
    <property type="entry name" value="CARBOXYPEPTIDASE 1"/>
    <property type="match status" value="1"/>
</dbReference>
<dbReference type="KEGG" id="mff:MFFC18_27190"/>
<name>A0A5B9P8Z5_9BACT</name>
<feature type="active site" description="Proton donor/acceptor" evidence="3">
    <location>
        <position position="268"/>
    </location>
</feature>
<dbReference type="InterPro" id="IPR001333">
    <property type="entry name" value="Peptidase_M32_Taq"/>
</dbReference>
<dbReference type="GO" id="GO:0006508">
    <property type="term" value="P:proteolysis"/>
    <property type="evidence" value="ECO:0007669"/>
    <property type="project" value="UniProtKB-UniRule"/>
</dbReference>
<evidence type="ECO:0000256" key="3">
    <source>
        <dbReference type="PIRSR" id="PIRSR006615-2"/>
    </source>
</evidence>
<dbReference type="PROSITE" id="PS52034">
    <property type="entry name" value="PEPTIDASE_M32"/>
    <property type="match status" value="1"/>
</dbReference>
<dbReference type="SUPFAM" id="SSF55486">
    <property type="entry name" value="Metalloproteases ('zincins'), catalytic domain"/>
    <property type="match status" value="1"/>
</dbReference>
<organism evidence="4 5">
    <name type="scientific">Mariniblastus fucicola</name>
    <dbReference type="NCBI Taxonomy" id="980251"/>
    <lineage>
        <taxon>Bacteria</taxon>
        <taxon>Pseudomonadati</taxon>
        <taxon>Planctomycetota</taxon>
        <taxon>Planctomycetia</taxon>
        <taxon>Pirellulales</taxon>
        <taxon>Pirellulaceae</taxon>
        <taxon>Mariniblastus</taxon>
    </lineage>
</organism>
<comment type="cofactor">
    <cofactor evidence="2">
        <name>Zn(2+)</name>
        <dbReference type="ChEBI" id="CHEBI:29105"/>
    </cofactor>
    <text evidence="2">Binds 1 zinc ion per subunit.</text>
</comment>
<dbReference type="EC" id="3.4.17.19" evidence="1"/>
<dbReference type="EMBL" id="CP042912">
    <property type="protein sequence ID" value="QEG22834.1"/>
    <property type="molecule type" value="Genomic_DNA"/>
</dbReference>
<dbReference type="GO" id="GO:0046872">
    <property type="term" value="F:metal ion binding"/>
    <property type="evidence" value="ECO:0007669"/>
    <property type="project" value="UniProtKB-KW"/>
</dbReference>
<dbReference type="GO" id="GO:0004181">
    <property type="term" value="F:metallocarboxypeptidase activity"/>
    <property type="evidence" value="ECO:0007669"/>
    <property type="project" value="UniProtKB-UniRule"/>
</dbReference>
<dbReference type="Proteomes" id="UP000322214">
    <property type="component" value="Chromosome"/>
</dbReference>
<proteinExistence type="inferred from homology"/>
<dbReference type="CDD" id="cd06460">
    <property type="entry name" value="M32_Taq"/>
    <property type="match status" value="1"/>
</dbReference>
<dbReference type="OrthoDB" id="9772308at2"/>
<gene>
    <name evidence="4" type="ORF">MFFC18_27190</name>
</gene>
<keyword evidence="2" id="KW-0862">Zinc</keyword>
<feature type="binding site" evidence="2">
    <location>
        <position position="267"/>
    </location>
    <ligand>
        <name>Zn(2+)</name>
        <dbReference type="ChEBI" id="CHEBI:29105"/>
        <note>catalytic</note>
    </ligand>
</feature>
<dbReference type="Gene3D" id="1.10.1370.30">
    <property type="match status" value="1"/>
</dbReference>
<dbReference type="STRING" id="980251.GCA_001642875_01508"/>
<evidence type="ECO:0000256" key="1">
    <source>
        <dbReference type="PIRNR" id="PIRNR006615"/>
    </source>
</evidence>
<comment type="function">
    <text evidence="1">Broad specificity carboxypetidase that releases amino acids sequentially from the C-terminus, including neutral, aromatic, polar and basic residues.</text>
</comment>
<dbReference type="PANTHER" id="PTHR34217">
    <property type="entry name" value="METAL-DEPENDENT CARBOXYPEPTIDASE"/>
    <property type="match status" value="1"/>
</dbReference>
<dbReference type="PIRSF" id="PIRSF006615">
    <property type="entry name" value="Zn_crbxpep_Taq"/>
    <property type="match status" value="1"/>
</dbReference>
<evidence type="ECO:0000313" key="4">
    <source>
        <dbReference type="EMBL" id="QEG22834.1"/>
    </source>
</evidence>
<keyword evidence="1 2" id="KW-0479">Metal-binding</keyword>
<accession>A0A5B9P8Z5</accession>
<keyword evidence="5" id="KW-1185">Reference proteome</keyword>
<comment type="catalytic activity">
    <reaction evidence="1">
        <text>Release of a C-terminal amino acid with broad specificity, except for -Pro.</text>
        <dbReference type="EC" id="3.4.17.19"/>
    </reaction>
</comment>
<keyword evidence="1 4" id="KW-0378">Hydrolase</keyword>
<feature type="binding site" evidence="2">
    <location>
        <position position="297"/>
    </location>
    <ligand>
        <name>Zn(2+)</name>
        <dbReference type="ChEBI" id="CHEBI:29105"/>
        <note>catalytic</note>
    </ligand>
</feature>
<dbReference type="PRINTS" id="PR00998">
    <property type="entry name" value="CRBOXYPTASET"/>
</dbReference>
<feature type="binding site" evidence="2">
    <location>
        <position position="271"/>
    </location>
    <ligand>
        <name>Zn(2+)</name>
        <dbReference type="ChEBI" id="CHEBI:29105"/>
        <note>catalytic</note>
    </ligand>
</feature>
<keyword evidence="1" id="KW-0482">Metalloprotease</keyword>
<keyword evidence="1 4" id="KW-0121">Carboxypeptidase</keyword>
<dbReference type="Pfam" id="PF02074">
    <property type="entry name" value="Peptidase_M32"/>
    <property type="match status" value="1"/>
</dbReference>
<evidence type="ECO:0000313" key="5">
    <source>
        <dbReference type="Proteomes" id="UP000322214"/>
    </source>
</evidence>
<protein>
    <recommendedName>
        <fullName evidence="1">Metal-dependent carboxypeptidase</fullName>
        <ecNumber evidence="1">3.4.17.19</ecNumber>
    </recommendedName>
</protein>
<sequence>MDDKTRYEELCTQVRETALLQSTAALLEWDQQTGLPAKADEYRCQQMTFLAGEIHRRNTDPKLGEALEQLSDSELVADPESDAATVVRNLKREFDRNVRVPADLVKELAKATSAGHNIWVKARKEDDFASFAPTLQNIIALSQQKADAIGFEDCRYDALLDEYEPGAKTAEVDQVLGGLRDALVPLIDQLKGSETQPSGKMLHRSYPINAQKEFAREASEKIGFDYSRGRLDETHHPFCTEIGPHDCRILTRYDESFFSAGFFGTLHEAGHGMYEQGLRSDQHGLPTGRYCSLGIHESQSRLWENLVGRSYAFWKHFYPVAQQRFPQSLGDQSLDDFFAAINVVEPSLIRVEADEATYNLHIIIRFELERDLIDGTLAVDDLADAWNAKYESSLGIIPPSFADGVLQDVHWSAGLFGYFPTYSLGNLYASQFFAAAQAECGDLAKPFANGEFSELKKWLNERVHHHGQSYSSPELAKKVTGQALSHDALITDLRNKLLPVYGL</sequence>
<reference evidence="4 5" key="1">
    <citation type="submission" date="2019-08" db="EMBL/GenBank/DDBJ databases">
        <title>Deep-cultivation of Planctomycetes and their phenomic and genomic characterization uncovers novel biology.</title>
        <authorList>
            <person name="Wiegand S."/>
            <person name="Jogler M."/>
            <person name="Boedeker C."/>
            <person name="Pinto D."/>
            <person name="Vollmers J."/>
            <person name="Rivas-Marin E."/>
            <person name="Kohn T."/>
            <person name="Peeters S.H."/>
            <person name="Heuer A."/>
            <person name="Rast P."/>
            <person name="Oberbeckmann S."/>
            <person name="Bunk B."/>
            <person name="Jeske O."/>
            <person name="Meyerdierks A."/>
            <person name="Storesund J.E."/>
            <person name="Kallscheuer N."/>
            <person name="Luecker S."/>
            <person name="Lage O.M."/>
            <person name="Pohl T."/>
            <person name="Merkel B.J."/>
            <person name="Hornburger P."/>
            <person name="Mueller R.-W."/>
            <person name="Bruemmer F."/>
            <person name="Labrenz M."/>
            <person name="Spormann A.M."/>
            <person name="Op den Camp H."/>
            <person name="Overmann J."/>
            <person name="Amann R."/>
            <person name="Jetten M.S.M."/>
            <person name="Mascher T."/>
            <person name="Medema M.H."/>
            <person name="Devos D.P."/>
            <person name="Kaster A.-K."/>
            <person name="Ovreas L."/>
            <person name="Rohde M."/>
            <person name="Galperin M.Y."/>
            <person name="Jogler C."/>
        </authorList>
    </citation>
    <scope>NUCLEOTIDE SEQUENCE [LARGE SCALE GENOMIC DNA]</scope>
    <source>
        <strain evidence="4 5">FC18</strain>
    </source>
</reference>
<keyword evidence="1" id="KW-0645">Protease</keyword>
<dbReference type="AlphaFoldDB" id="A0A5B9P8Z5"/>
<comment type="similarity">
    <text evidence="1">Belongs to the peptidase M32 family.</text>
</comment>